<proteinExistence type="predicted"/>
<sequence length="149" mass="17087">MAVETSTVRSTDLRRCTYQQLGLHQPFTRRTGYQRISADAAHLKEYDQHGDGAAYVTTGAHQRVVSLKLLNQVSRQQIRFDNGLMLGMPFGRVRRLLGRAYVTFDTERYGRVAEYVDKRRHAKLLLGLSSADRVTAIVLFDPGQYDYQY</sequence>
<evidence type="ECO:0000313" key="2">
    <source>
        <dbReference type="Proteomes" id="UP000283633"/>
    </source>
</evidence>
<evidence type="ECO:0000313" key="1">
    <source>
        <dbReference type="EMBL" id="RRK09779.1"/>
    </source>
</evidence>
<keyword evidence="2" id="KW-1185">Reference proteome</keyword>
<comment type="caution">
    <text evidence="1">The sequence shown here is derived from an EMBL/GenBank/DDBJ whole genome shotgun (WGS) entry which is preliminary data.</text>
</comment>
<dbReference type="Proteomes" id="UP000283633">
    <property type="component" value="Unassembled WGS sequence"/>
</dbReference>
<gene>
    <name evidence="1" type="ORF">D1831_11015</name>
</gene>
<reference evidence="1 2" key="1">
    <citation type="submission" date="2018-08" db="EMBL/GenBank/DDBJ databases">
        <title>Genome Lactobacillus garii FI11369.</title>
        <authorList>
            <person name="Diaz M."/>
            <person name="Narbad A."/>
        </authorList>
    </citation>
    <scope>NUCLEOTIDE SEQUENCE [LARGE SCALE GENOMIC DNA]</scope>
    <source>
        <strain evidence="1 2">FI11369</strain>
    </source>
</reference>
<dbReference type="AlphaFoldDB" id="A0A426D5V4"/>
<name>A0A426D5V4_9LACO</name>
<protein>
    <submittedName>
        <fullName evidence="1">Uncharacterized protein</fullName>
    </submittedName>
</protein>
<organism evidence="1 2">
    <name type="scientific">Lactiplantibacillus garii</name>
    <dbReference type="NCBI Taxonomy" id="2306423"/>
    <lineage>
        <taxon>Bacteria</taxon>
        <taxon>Bacillati</taxon>
        <taxon>Bacillota</taxon>
        <taxon>Bacilli</taxon>
        <taxon>Lactobacillales</taxon>
        <taxon>Lactobacillaceae</taxon>
        <taxon>Lactiplantibacillus</taxon>
    </lineage>
</organism>
<accession>A0A426D5V4</accession>
<dbReference type="RefSeq" id="WP_125072973.1">
    <property type="nucleotide sequence ID" value="NZ_QWZQ01000040.1"/>
</dbReference>
<dbReference type="EMBL" id="QWZQ01000040">
    <property type="protein sequence ID" value="RRK09779.1"/>
    <property type="molecule type" value="Genomic_DNA"/>
</dbReference>
<dbReference type="OrthoDB" id="9854273at2"/>